<dbReference type="PRINTS" id="PR00320">
    <property type="entry name" value="GPROTEINBRPT"/>
</dbReference>
<dbReference type="InterPro" id="IPR020472">
    <property type="entry name" value="WD40_PAC1"/>
</dbReference>
<evidence type="ECO:0000256" key="2">
    <source>
        <dbReference type="ARBA" id="ARBA00022737"/>
    </source>
</evidence>
<feature type="compositionally biased region" description="Polar residues" evidence="4">
    <location>
        <begin position="46"/>
        <end position="62"/>
    </location>
</feature>
<evidence type="ECO:0000313" key="7">
    <source>
        <dbReference type="Proteomes" id="UP000054477"/>
    </source>
</evidence>
<name>A0A0C9WL49_9AGAR</name>
<feature type="domain" description="Nephrocystin 3-like N-terminal" evidence="5">
    <location>
        <begin position="416"/>
        <end position="593"/>
    </location>
</feature>
<dbReference type="InterPro" id="IPR059179">
    <property type="entry name" value="MLKL-like_MCAfunc"/>
</dbReference>
<dbReference type="AlphaFoldDB" id="A0A0C9WL49"/>
<keyword evidence="1 3" id="KW-0853">WD repeat</keyword>
<feature type="non-terminal residue" evidence="6">
    <location>
        <position position="1235"/>
    </location>
</feature>
<organism evidence="6 7">
    <name type="scientific">Laccaria amethystina LaAM-08-1</name>
    <dbReference type="NCBI Taxonomy" id="1095629"/>
    <lineage>
        <taxon>Eukaryota</taxon>
        <taxon>Fungi</taxon>
        <taxon>Dikarya</taxon>
        <taxon>Basidiomycota</taxon>
        <taxon>Agaricomycotina</taxon>
        <taxon>Agaricomycetes</taxon>
        <taxon>Agaricomycetidae</taxon>
        <taxon>Agaricales</taxon>
        <taxon>Agaricineae</taxon>
        <taxon>Hydnangiaceae</taxon>
        <taxon>Laccaria</taxon>
    </lineage>
</organism>
<proteinExistence type="predicted"/>
<dbReference type="InterPro" id="IPR036322">
    <property type="entry name" value="WD40_repeat_dom_sf"/>
</dbReference>
<dbReference type="STRING" id="1095629.A0A0C9WL49"/>
<dbReference type="PANTHER" id="PTHR19879">
    <property type="entry name" value="TRANSCRIPTION INITIATION FACTOR TFIID"/>
    <property type="match status" value="1"/>
</dbReference>
<reference evidence="6 7" key="1">
    <citation type="submission" date="2014-04" db="EMBL/GenBank/DDBJ databases">
        <authorList>
            <consortium name="DOE Joint Genome Institute"/>
            <person name="Kuo A."/>
            <person name="Kohler A."/>
            <person name="Nagy L.G."/>
            <person name="Floudas D."/>
            <person name="Copeland A."/>
            <person name="Barry K.W."/>
            <person name="Cichocki N."/>
            <person name="Veneault-Fourrey C."/>
            <person name="LaButti K."/>
            <person name="Lindquist E.A."/>
            <person name="Lipzen A."/>
            <person name="Lundell T."/>
            <person name="Morin E."/>
            <person name="Murat C."/>
            <person name="Sun H."/>
            <person name="Tunlid A."/>
            <person name="Henrissat B."/>
            <person name="Grigoriev I.V."/>
            <person name="Hibbett D.S."/>
            <person name="Martin F."/>
            <person name="Nordberg H.P."/>
            <person name="Cantor M.N."/>
            <person name="Hua S.X."/>
        </authorList>
    </citation>
    <scope>NUCLEOTIDE SEQUENCE [LARGE SCALE GENOMIC DNA]</scope>
    <source>
        <strain evidence="6 7">LaAM-08-1</strain>
    </source>
</reference>
<feature type="repeat" description="WD" evidence="3">
    <location>
        <begin position="1016"/>
        <end position="1057"/>
    </location>
</feature>
<feature type="repeat" description="WD" evidence="3">
    <location>
        <begin position="974"/>
        <end position="1015"/>
    </location>
</feature>
<dbReference type="InterPro" id="IPR001680">
    <property type="entry name" value="WD40_rpt"/>
</dbReference>
<dbReference type="PROSITE" id="PS50082">
    <property type="entry name" value="WD_REPEATS_2"/>
    <property type="match status" value="6"/>
</dbReference>
<evidence type="ECO:0000256" key="3">
    <source>
        <dbReference type="PROSITE-ProRule" id="PRU00221"/>
    </source>
</evidence>
<feature type="compositionally biased region" description="Low complexity" evidence="4">
    <location>
        <begin position="63"/>
        <end position="74"/>
    </location>
</feature>
<accession>A0A0C9WL49</accession>
<dbReference type="HOGENOM" id="CLU_000288_6_3_1"/>
<evidence type="ECO:0000313" key="6">
    <source>
        <dbReference type="EMBL" id="KIJ96954.1"/>
    </source>
</evidence>
<dbReference type="InterPro" id="IPR015943">
    <property type="entry name" value="WD40/YVTN_repeat-like_dom_sf"/>
</dbReference>
<keyword evidence="7" id="KW-1185">Reference proteome</keyword>
<dbReference type="EMBL" id="KN838706">
    <property type="protein sequence ID" value="KIJ96954.1"/>
    <property type="molecule type" value="Genomic_DNA"/>
</dbReference>
<dbReference type="InterPro" id="IPR056884">
    <property type="entry name" value="NPHP3-like_N"/>
</dbReference>
<dbReference type="SUPFAM" id="SSF52540">
    <property type="entry name" value="P-loop containing nucleoside triphosphate hydrolases"/>
    <property type="match status" value="1"/>
</dbReference>
<dbReference type="Proteomes" id="UP000054477">
    <property type="component" value="Unassembled WGS sequence"/>
</dbReference>
<feature type="region of interest" description="Disordered" evidence="4">
    <location>
        <begin position="193"/>
        <end position="214"/>
    </location>
</feature>
<evidence type="ECO:0000256" key="1">
    <source>
        <dbReference type="ARBA" id="ARBA00022574"/>
    </source>
</evidence>
<gene>
    <name evidence="6" type="ORF">K443DRAFT_10266</name>
</gene>
<dbReference type="PANTHER" id="PTHR19879:SF9">
    <property type="entry name" value="TRANSCRIPTION INITIATION FACTOR TFIID SUBUNIT 5"/>
    <property type="match status" value="1"/>
</dbReference>
<dbReference type="Gene3D" id="3.40.50.300">
    <property type="entry name" value="P-loop containing nucleotide triphosphate hydrolases"/>
    <property type="match status" value="1"/>
</dbReference>
<evidence type="ECO:0000259" key="5">
    <source>
        <dbReference type="Pfam" id="PF24883"/>
    </source>
</evidence>
<dbReference type="Pfam" id="PF00400">
    <property type="entry name" value="WD40"/>
    <property type="match status" value="6"/>
</dbReference>
<dbReference type="OrthoDB" id="3266532at2759"/>
<feature type="repeat" description="WD" evidence="3">
    <location>
        <begin position="1184"/>
        <end position="1225"/>
    </location>
</feature>
<dbReference type="CDD" id="cd21037">
    <property type="entry name" value="MLKL_NTD"/>
    <property type="match status" value="1"/>
</dbReference>
<dbReference type="InterPro" id="IPR027417">
    <property type="entry name" value="P-loop_NTPase"/>
</dbReference>
<protein>
    <recommendedName>
        <fullName evidence="5">Nephrocystin 3-like N-terminal domain-containing protein</fullName>
    </recommendedName>
</protein>
<feature type="repeat" description="WD" evidence="3">
    <location>
        <begin position="1142"/>
        <end position="1183"/>
    </location>
</feature>
<evidence type="ECO:0000256" key="4">
    <source>
        <dbReference type="SAM" id="MobiDB-lite"/>
    </source>
</evidence>
<dbReference type="PROSITE" id="PS00678">
    <property type="entry name" value="WD_REPEATS_1"/>
    <property type="match status" value="4"/>
</dbReference>
<feature type="repeat" description="WD" evidence="3">
    <location>
        <begin position="1058"/>
        <end position="1099"/>
    </location>
</feature>
<dbReference type="PROSITE" id="PS50294">
    <property type="entry name" value="WD_REPEATS_REGION"/>
    <property type="match status" value="6"/>
</dbReference>
<dbReference type="SMART" id="SM00320">
    <property type="entry name" value="WD40"/>
    <property type="match status" value="6"/>
</dbReference>
<reference evidence="7" key="2">
    <citation type="submission" date="2015-01" db="EMBL/GenBank/DDBJ databases">
        <title>Evolutionary Origins and Diversification of the Mycorrhizal Mutualists.</title>
        <authorList>
            <consortium name="DOE Joint Genome Institute"/>
            <consortium name="Mycorrhizal Genomics Consortium"/>
            <person name="Kohler A."/>
            <person name="Kuo A."/>
            <person name="Nagy L.G."/>
            <person name="Floudas D."/>
            <person name="Copeland A."/>
            <person name="Barry K.W."/>
            <person name="Cichocki N."/>
            <person name="Veneault-Fourrey C."/>
            <person name="LaButti K."/>
            <person name="Lindquist E.A."/>
            <person name="Lipzen A."/>
            <person name="Lundell T."/>
            <person name="Morin E."/>
            <person name="Murat C."/>
            <person name="Riley R."/>
            <person name="Ohm R."/>
            <person name="Sun H."/>
            <person name="Tunlid A."/>
            <person name="Henrissat B."/>
            <person name="Grigoriev I.V."/>
            <person name="Hibbett D.S."/>
            <person name="Martin F."/>
        </authorList>
    </citation>
    <scope>NUCLEOTIDE SEQUENCE [LARGE SCALE GENOMIC DNA]</scope>
    <source>
        <strain evidence="7">LaAM-08-1</strain>
    </source>
</reference>
<dbReference type="Gene3D" id="2.130.10.10">
    <property type="entry name" value="YVTN repeat-like/Quinoprotein amine dehydrogenase"/>
    <property type="match status" value="2"/>
</dbReference>
<feature type="region of interest" description="Disordered" evidence="4">
    <location>
        <begin position="1"/>
        <end position="178"/>
    </location>
</feature>
<keyword evidence="2" id="KW-0677">Repeat</keyword>
<dbReference type="CDD" id="cd00200">
    <property type="entry name" value="WD40"/>
    <property type="match status" value="1"/>
</dbReference>
<dbReference type="SUPFAM" id="SSF50978">
    <property type="entry name" value="WD40 repeat-like"/>
    <property type="match status" value="1"/>
</dbReference>
<dbReference type="Pfam" id="PF24883">
    <property type="entry name" value="NPHP3_N"/>
    <property type="match status" value="1"/>
</dbReference>
<feature type="repeat" description="WD" evidence="3">
    <location>
        <begin position="1100"/>
        <end position="1141"/>
    </location>
</feature>
<dbReference type="InterPro" id="IPR019775">
    <property type="entry name" value="WD40_repeat_CS"/>
</dbReference>
<sequence length="1235" mass="134620">MKKGRNFVRSIFSSKPPKDSACPSNSNWGSIDSAPAAHDHGPGNDAGSTKPTASGGNATLNQISPSPSAISSSSNVPDMVEYAVGQGHGGETSRILTPTPSISPPASPTSTISGNTGEDRKKTHAALDTSRTNTAGLLIDGPTGFRPLLESNPASREDLVTSSNNATPKIPGPSDSGLLSPSVRHAGMEGELYASQDARPLDSVDPTATTGNGRQASLSRFSTFPEVVSADRAKDVLQVAWTGMEMLLKKVEGCLDGTPVKGPVAAINALIDIKNAVGDNKGATEEVIIQTAERLLAVHKAVDQGVPDSGKSRMTTFAEILRNEIHKLEKMSAKGTFRRVLENEADKNAISASFKRIDEATKTFQLDLAWTTERKVDNIHSEIKLTKLDRLLAHKAIYDADLGGGATVTREPCTSGTREEILKEIIAWADDISENSPPVFWLTGQAGSGKTTIAYTIAKHFDDLEETEPTERHTILGGNFLCSRQFEETRRQIHIIPTLVYQLARKSRSYVHALHEADKFDSVDKLTKQMKDLLVGPWQQSESRRRVELPTYLIVIDALDKIEADGGSKFLEGLLKTINQRRLRGLKFLVTSRPDPRVVELCETFSSKAVCRLQDVPIERIGSDITQYLQSKLPNFAGKPELKAMEQLAGGLFIAAATIVSLLSRLHDKQSFSPRGAQQPLLIDELYQQIMCDAFSDLDDNLFNSRLRILHTFLCTFERTPASLTAALLSESDETVIAVLHELHAVLYCKDGQVLWYHASFPDFIFSQPRSTFELDGCQISMSCSQAQHHALLTKCCFNRMKESLRFNIGDIPSSFLLDAEDSELMRRVDTNIKPFLRYACRHWAQHLAQTDEKNGEDLGDCITDFLHICVLFWIEAMNLLESSGQCSTMLQHMREWVLKNVNREAELAANIAEAANFATYFTANPPASSTPHLYISALASWVAGSTMSQRWREKFRGIPSFTHRKASDVPLIAIQMDASVLSVAFSTDGTRIVSGSKDNSVRVWDALTGAELKVLNGHMKTVRSVAFSTNGTCIVSGSDDNSVRVWDVLTGAELNVLNGHIKAVLCVAFSTDSTCIVSGSRDNSVWVWDASTGAELNVLNGHMETVLSVAFSTDGTHIISSSSDNSVRVWDALTGAELNVLNGHKEPVWSVAFSTDGTLIVSGSKDNSVRVWNASTGAELNVLNGHMKAVRSVAFSTDGTRIVSGSSDSSVRVWDASTGAELKRLNGHMKAVRS</sequence>